<feature type="compositionally biased region" description="Basic and acidic residues" evidence="1">
    <location>
        <begin position="242"/>
        <end position="251"/>
    </location>
</feature>
<dbReference type="GeneID" id="70138219"/>
<proteinExistence type="predicted"/>
<gene>
    <name evidence="2" type="ORF">BKA67DRAFT_695943</name>
</gene>
<evidence type="ECO:0000313" key="2">
    <source>
        <dbReference type="EMBL" id="KAH6646020.1"/>
    </source>
</evidence>
<dbReference type="OrthoDB" id="4777958at2759"/>
<accession>A0A9P8RMB8</accession>
<protein>
    <submittedName>
        <fullName evidence="2">Uncharacterized protein</fullName>
    </submittedName>
</protein>
<sequence>MAANKEEGVSPVDNATNSNNNNNNNTSAVAAPAAAVAPAAPAAPAVAGSAAAPAAAVAPVAPGASGASGAAGAAGAAGVPASAAATNAAAAAARARVLGLLAGCSPRFWESLIQTRQVVKYKCTEHKWGHPTTPCGTIITAKDRNILSHLSKMHRGNSAYKRAASTDRPVRRCIRGDCDRGPWSNLNSYNEHVRNSHGLDMTEAQIMGNLKANARLRNDQSDAWYDYAPPEGKKTTTRRQKRETQEAEEGARKRRRTRSTRRVVLSSDSESDSDKGSDEEPLPEGPFFWDGHENGGRDGAGGAGGGMVT</sequence>
<feature type="region of interest" description="Disordered" evidence="1">
    <location>
        <begin position="1"/>
        <end position="26"/>
    </location>
</feature>
<organism evidence="2 3">
    <name type="scientific">Truncatella angustata</name>
    <dbReference type="NCBI Taxonomy" id="152316"/>
    <lineage>
        <taxon>Eukaryota</taxon>
        <taxon>Fungi</taxon>
        <taxon>Dikarya</taxon>
        <taxon>Ascomycota</taxon>
        <taxon>Pezizomycotina</taxon>
        <taxon>Sordariomycetes</taxon>
        <taxon>Xylariomycetidae</taxon>
        <taxon>Amphisphaeriales</taxon>
        <taxon>Sporocadaceae</taxon>
        <taxon>Truncatella</taxon>
    </lineage>
</organism>
<evidence type="ECO:0000256" key="1">
    <source>
        <dbReference type="SAM" id="MobiDB-lite"/>
    </source>
</evidence>
<dbReference type="AlphaFoldDB" id="A0A9P8RMB8"/>
<dbReference type="EMBL" id="JAGPXC010000010">
    <property type="protein sequence ID" value="KAH6646020.1"/>
    <property type="molecule type" value="Genomic_DNA"/>
</dbReference>
<evidence type="ECO:0000313" key="3">
    <source>
        <dbReference type="Proteomes" id="UP000758603"/>
    </source>
</evidence>
<dbReference type="Proteomes" id="UP000758603">
    <property type="component" value="Unassembled WGS sequence"/>
</dbReference>
<reference evidence="2" key="1">
    <citation type="journal article" date="2021" name="Nat. Commun.">
        <title>Genetic determinants of endophytism in the Arabidopsis root mycobiome.</title>
        <authorList>
            <person name="Mesny F."/>
            <person name="Miyauchi S."/>
            <person name="Thiergart T."/>
            <person name="Pickel B."/>
            <person name="Atanasova L."/>
            <person name="Karlsson M."/>
            <person name="Huettel B."/>
            <person name="Barry K.W."/>
            <person name="Haridas S."/>
            <person name="Chen C."/>
            <person name="Bauer D."/>
            <person name="Andreopoulos W."/>
            <person name="Pangilinan J."/>
            <person name="LaButti K."/>
            <person name="Riley R."/>
            <person name="Lipzen A."/>
            <person name="Clum A."/>
            <person name="Drula E."/>
            <person name="Henrissat B."/>
            <person name="Kohler A."/>
            <person name="Grigoriev I.V."/>
            <person name="Martin F.M."/>
            <person name="Hacquard S."/>
        </authorList>
    </citation>
    <scope>NUCLEOTIDE SEQUENCE</scope>
    <source>
        <strain evidence="2">MPI-SDFR-AT-0073</strain>
    </source>
</reference>
<keyword evidence="3" id="KW-1185">Reference proteome</keyword>
<feature type="compositionally biased region" description="Gly residues" evidence="1">
    <location>
        <begin position="297"/>
        <end position="309"/>
    </location>
</feature>
<feature type="region of interest" description="Disordered" evidence="1">
    <location>
        <begin position="221"/>
        <end position="309"/>
    </location>
</feature>
<name>A0A9P8RMB8_9PEZI</name>
<comment type="caution">
    <text evidence="2">The sequence shown here is derived from an EMBL/GenBank/DDBJ whole genome shotgun (WGS) entry which is preliminary data.</text>
</comment>
<feature type="compositionally biased region" description="Low complexity" evidence="1">
    <location>
        <begin position="14"/>
        <end position="26"/>
    </location>
</feature>
<dbReference type="RefSeq" id="XP_045952534.1">
    <property type="nucleotide sequence ID" value="XM_046109328.1"/>
</dbReference>
<feature type="compositionally biased region" description="Basic residues" evidence="1">
    <location>
        <begin position="252"/>
        <end position="261"/>
    </location>
</feature>